<dbReference type="AlphaFoldDB" id="A0A4Y2CUA1"/>
<name>A0A4Y2CUA1_ARAVE</name>
<accession>A0A4Y2CUA1</accession>
<gene>
    <name evidence="1" type="ORF">AVEN_7656_1</name>
</gene>
<evidence type="ECO:0000313" key="2">
    <source>
        <dbReference type="Proteomes" id="UP000499080"/>
    </source>
</evidence>
<reference evidence="1 2" key="1">
    <citation type="journal article" date="2019" name="Sci. Rep.">
        <title>Orb-weaving spider Araneus ventricosus genome elucidates the spidroin gene catalogue.</title>
        <authorList>
            <person name="Kono N."/>
            <person name="Nakamura H."/>
            <person name="Ohtoshi R."/>
            <person name="Moran D.A.P."/>
            <person name="Shinohara A."/>
            <person name="Yoshida Y."/>
            <person name="Fujiwara M."/>
            <person name="Mori M."/>
            <person name="Tomita M."/>
            <person name="Arakawa K."/>
        </authorList>
    </citation>
    <scope>NUCLEOTIDE SEQUENCE [LARGE SCALE GENOMIC DNA]</scope>
</reference>
<dbReference type="Proteomes" id="UP000499080">
    <property type="component" value="Unassembled WGS sequence"/>
</dbReference>
<proteinExistence type="predicted"/>
<dbReference type="EMBL" id="BGPR01164504">
    <property type="protein sequence ID" value="GBM08061.1"/>
    <property type="molecule type" value="Genomic_DNA"/>
</dbReference>
<evidence type="ECO:0000313" key="1">
    <source>
        <dbReference type="EMBL" id="GBM08061.1"/>
    </source>
</evidence>
<organism evidence="1 2">
    <name type="scientific">Araneus ventricosus</name>
    <name type="common">Orbweaver spider</name>
    <name type="synonym">Epeira ventricosa</name>
    <dbReference type="NCBI Taxonomy" id="182803"/>
    <lineage>
        <taxon>Eukaryota</taxon>
        <taxon>Metazoa</taxon>
        <taxon>Ecdysozoa</taxon>
        <taxon>Arthropoda</taxon>
        <taxon>Chelicerata</taxon>
        <taxon>Arachnida</taxon>
        <taxon>Araneae</taxon>
        <taxon>Araneomorphae</taxon>
        <taxon>Entelegynae</taxon>
        <taxon>Araneoidea</taxon>
        <taxon>Araneidae</taxon>
        <taxon>Araneus</taxon>
    </lineage>
</organism>
<keyword evidence="2" id="KW-1185">Reference proteome</keyword>
<comment type="caution">
    <text evidence="1">The sequence shown here is derived from an EMBL/GenBank/DDBJ whole genome shotgun (WGS) entry which is preliminary data.</text>
</comment>
<sequence length="108" mass="12510">MHSMAATLHQIFIEKAKHYSYIVHKSTKPDKNIADIFYNPTSTPDDTSQAGEKMFLVQDRYEHNLNNRRYAAFLKSSTKIRAYLSSITPTKGAAEQHTFSNVFLFWHL</sequence>
<dbReference type="OrthoDB" id="6781249at2759"/>
<protein>
    <submittedName>
        <fullName evidence="1">Uncharacterized protein</fullName>
    </submittedName>
</protein>